<proteinExistence type="predicted"/>
<accession>Q7VD99</accession>
<keyword evidence="1" id="KW-0472">Membrane</keyword>
<feature type="transmembrane region" description="Helical" evidence="1">
    <location>
        <begin position="6"/>
        <end position="24"/>
    </location>
</feature>
<sequence>MNRCFTSVKYIFCIILFSPIFFFIEYSLLKRDSFLIAGTNDLQQEKDIHSSFEESNDLYFPSNPMELMNVLRSMESMKDGTSPSDAIDDALKAFEDENKEDSSLDIDF</sequence>
<reference evidence="2 3" key="1">
    <citation type="journal article" date="2003" name="Proc. Natl. Acad. Sci. U.S.A.">
        <title>Genome sequence of the cyanobacterium Prochlorococcus marinus SS120, a nearly minimal oxyphototrophic genome.</title>
        <authorList>
            <person name="Dufresne A."/>
            <person name="Salanoubat M."/>
            <person name="Partensky F."/>
            <person name="Artiguenave F."/>
            <person name="Axmann I.M."/>
            <person name="Barbe V."/>
            <person name="Duprat S."/>
            <person name="Galperin M.Y."/>
            <person name="Koonin E.V."/>
            <person name="Le Gall F."/>
            <person name="Makarova K.S."/>
            <person name="Ostrowski M."/>
            <person name="Oztas S."/>
            <person name="Robert C."/>
            <person name="Rogozin I.B."/>
            <person name="Scanlan D.J."/>
            <person name="Tandeau de Marsac N."/>
            <person name="Weissenbach J."/>
            <person name="Wincker P."/>
            <person name="Wolf Y.I."/>
            <person name="Hess W.R."/>
        </authorList>
    </citation>
    <scope>NUCLEOTIDE SEQUENCE [LARGE SCALE GENOMIC DNA]</scope>
    <source>
        <strain evidence="3">SARG / CCMP1375 / SS120</strain>
    </source>
</reference>
<dbReference type="HOGENOM" id="CLU_2344387_0_0_3"/>
<dbReference type="eggNOG" id="ENOG5030RIN">
    <property type="taxonomic scope" value="Bacteria"/>
</dbReference>
<dbReference type="KEGG" id="pma:Pro_0484"/>
<keyword evidence="1" id="KW-0812">Transmembrane</keyword>
<evidence type="ECO:0000256" key="1">
    <source>
        <dbReference type="SAM" id="Phobius"/>
    </source>
</evidence>
<dbReference type="EMBL" id="AE017126">
    <property type="protein sequence ID" value="AAP99529.1"/>
    <property type="molecule type" value="Genomic_DNA"/>
</dbReference>
<dbReference type="Proteomes" id="UP000001420">
    <property type="component" value="Chromosome"/>
</dbReference>
<keyword evidence="1" id="KW-1133">Transmembrane helix</keyword>
<dbReference type="EnsemblBacteria" id="AAP99529">
    <property type="protein sequence ID" value="AAP99529"/>
    <property type="gene ID" value="Pro_0484"/>
</dbReference>
<dbReference type="AlphaFoldDB" id="Q7VD99"/>
<dbReference type="OrthoDB" id="540895at2"/>
<gene>
    <name evidence="2" type="ordered locus">Pro_0484</name>
</gene>
<organism evidence="2 3">
    <name type="scientific">Prochlorococcus marinus (strain SARG / CCMP1375 / SS120)</name>
    <dbReference type="NCBI Taxonomy" id="167539"/>
    <lineage>
        <taxon>Bacteria</taxon>
        <taxon>Bacillati</taxon>
        <taxon>Cyanobacteriota</taxon>
        <taxon>Cyanophyceae</taxon>
        <taxon>Synechococcales</taxon>
        <taxon>Prochlorococcaceae</taxon>
        <taxon>Prochlorococcus</taxon>
    </lineage>
</organism>
<dbReference type="STRING" id="167539.Pro_0484"/>
<protein>
    <submittedName>
        <fullName evidence="2">Uncharacterized protein</fullName>
    </submittedName>
</protein>
<name>Q7VD99_PROMA</name>
<dbReference type="PATRIC" id="fig|167539.5.peg.497"/>
<evidence type="ECO:0000313" key="3">
    <source>
        <dbReference type="Proteomes" id="UP000001420"/>
    </source>
</evidence>
<evidence type="ECO:0000313" key="2">
    <source>
        <dbReference type="EMBL" id="AAP99529.1"/>
    </source>
</evidence>
<keyword evidence="3" id="KW-1185">Reference proteome</keyword>